<comment type="similarity">
    <text evidence="1">Belongs to the GPATCH11 family.</text>
</comment>
<evidence type="ECO:0000256" key="4">
    <source>
        <dbReference type="SAM" id="MobiDB-lite"/>
    </source>
</evidence>
<organism evidence="6 7">
    <name type="scientific">Stomoxys calcitrans</name>
    <name type="common">Stable fly</name>
    <name type="synonym">Conops calcitrans</name>
    <dbReference type="NCBI Taxonomy" id="35570"/>
    <lineage>
        <taxon>Eukaryota</taxon>
        <taxon>Metazoa</taxon>
        <taxon>Ecdysozoa</taxon>
        <taxon>Arthropoda</taxon>
        <taxon>Hexapoda</taxon>
        <taxon>Insecta</taxon>
        <taxon>Pterygota</taxon>
        <taxon>Neoptera</taxon>
        <taxon>Endopterygota</taxon>
        <taxon>Diptera</taxon>
        <taxon>Brachycera</taxon>
        <taxon>Muscomorpha</taxon>
        <taxon>Muscoidea</taxon>
        <taxon>Muscidae</taxon>
        <taxon>Stomoxys</taxon>
    </lineage>
</organism>
<evidence type="ECO:0000256" key="3">
    <source>
        <dbReference type="ARBA" id="ARBA00030688"/>
    </source>
</evidence>
<evidence type="ECO:0000256" key="1">
    <source>
        <dbReference type="ARBA" id="ARBA00007140"/>
    </source>
</evidence>
<dbReference type="AlphaFoldDB" id="A0A1I8PAF2"/>
<dbReference type="OrthoDB" id="786951at2759"/>
<dbReference type="GO" id="GO:0003676">
    <property type="term" value="F:nucleic acid binding"/>
    <property type="evidence" value="ECO:0007669"/>
    <property type="project" value="InterPro"/>
</dbReference>
<dbReference type="InterPro" id="IPR000467">
    <property type="entry name" value="G_patch_dom"/>
</dbReference>
<dbReference type="PROSITE" id="PS50174">
    <property type="entry name" value="G_PATCH"/>
    <property type="match status" value="1"/>
</dbReference>
<dbReference type="KEGG" id="scac:106094687"/>
<feature type="region of interest" description="Disordered" evidence="4">
    <location>
        <begin position="200"/>
        <end position="234"/>
    </location>
</feature>
<dbReference type="Pfam" id="PF13821">
    <property type="entry name" value="DUF4187"/>
    <property type="match status" value="1"/>
</dbReference>
<dbReference type="SMART" id="SM01173">
    <property type="entry name" value="DUF4187"/>
    <property type="match status" value="1"/>
</dbReference>
<protein>
    <recommendedName>
        <fullName evidence="2">G patch domain-containing protein 11</fullName>
    </recommendedName>
    <alternativeName>
        <fullName evidence="3">Coiled-coil domain-containing protein 75</fullName>
    </alternativeName>
</protein>
<dbReference type="PANTHER" id="PTHR21032:SF0">
    <property type="entry name" value="G PATCH DOMAIN-CONTAINING PROTEIN 11"/>
    <property type="match status" value="1"/>
</dbReference>
<dbReference type="STRING" id="35570.A0A1I8PAF2"/>
<feature type="compositionally biased region" description="Acidic residues" evidence="4">
    <location>
        <begin position="223"/>
        <end position="234"/>
    </location>
</feature>
<dbReference type="PANTHER" id="PTHR21032">
    <property type="entry name" value="G PATCH DOMAIN-CONTAINING PROTEIN 11"/>
    <property type="match status" value="1"/>
</dbReference>
<feature type="domain" description="G-patch" evidence="5">
    <location>
        <begin position="72"/>
        <end position="130"/>
    </location>
</feature>
<dbReference type="GO" id="GO:0000776">
    <property type="term" value="C:kinetochore"/>
    <property type="evidence" value="ECO:0007669"/>
    <property type="project" value="TreeGrafter"/>
</dbReference>
<keyword evidence="7" id="KW-1185">Reference proteome</keyword>
<dbReference type="Proteomes" id="UP000095300">
    <property type="component" value="Unassembled WGS sequence"/>
</dbReference>
<accession>A0A1I8PAF2</accession>
<sequence length="278" mass="31958">MSDDDDYMSDKFLTAVADVRPSLINNRAKKRELTIVAKQKDNTKKQRETRNISSAVVNNEKLQEALSKPLESDNKGFKLLAKMGYTPGQALGKVVNNSNNTTDLSDQCRIVEPIGITIKSDRQGLGRETALKELLQRKSELRRQRLEKERGGETSIEEFRRRTTQKVEERFVAQSLSRCQKVCQNLDLDTDMPEPAMSWFWPQKPKGANDDAAEEPNTKQTDEEYDDEEEDDFSNVEKLEMLTNYIRTSYNFCFWCGIRYENLNDLNDNCPGPGKDDH</sequence>
<evidence type="ECO:0000256" key="2">
    <source>
        <dbReference type="ARBA" id="ARBA00021978"/>
    </source>
</evidence>
<reference evidence="7" key="1">
    <citation type="submission" date="2015-05" db="EMBL/GenBank/DDBJ databases">
        <authorList>
            <person name="Wilson R.K."/>
            <person name="Warren W.C."/>
            <person name="Olafson P."/>
        </authorList>
    </citation>
    <scope>NUCLEOTIDE SEQUENCE [LARGE SCALE GENOMIC DNA]</scope>
    <source>
        <strain evidence="7">USDA</strain>
    </source>
</reference>
<dbReference type="EnsemblMetazoa" id="SCAU006293-RB">
    <property type="protein sequence ID" value="SCAU006293-PB"/>
    <property type="gene ID" value="SCAU006293"/>
</dbReference>
<evidence type="ECO:0000313" key="6">
    <source>
        <dbReference type="EnsemblMetazoa" id="SCAU006293-PA"/>
    </source>
</evidence>
<proteinExistence type="inferred from homology"/>
<name>A0A1I8PAF2_STOCA</name>
<dbReference type="InterPro" id="IPR039249">
    <property type="entry name" value="GPATCH11"/>
</dbReference>
<evidence type="ECO:0000313" key="7">
    <source>
        <dbReference type="Proteomes" id="UP000095300"/>
    </source>
</evidence>
<gene>
    <name evidence="6" type="primary">106094687</name>
</gene>
<reference evidence="6" key="2">
    <citation type="submission" date="2020-05" db="UniProtKB">
        <authorList>
            <consortium name="EnsemblMetazoa"/>
        </authorList>
    </citation>
    <scope>IDENTIFICATION</scope>
    <source>
        <strain evidence="6">USDA</strain>
    </source>
</reference>
<dbReference type="VEuPathDB" id="VectorBase:SCAU006293"/>
<dbReference type="InterPro" id="IPR025239">
    <property type="entry name" value="DUF4187"/>
</dbReference>
<evidence type="ECO:0000259" key="5">
    <source>
        <dbReference type="PROSITE" id="PS50174"/>
    </source>
</evidence>
<dbReference type="SMART" id="SM00443">
    <property type="entry name" value="G_patch"/>
    <property type="match status" value="1"/>
</dbReference>
<dbReference type="Pfam" id="PF01585">
    <property type="entry name" value="G-patch"/>
    <property type="match status" value="1"/>
</dbReference>
<dbReference type="EnsemblMetazoa" id="SCAU006293-RA">
    <property type="protein sequence ID" value="SCAU006293-PA"/>
    <property type="gene ID" value="SCAU006293"/>
</dbReference>